<accession>A0A812MSW4</accession>
<keyword evidence="3" id="KW-1185">Reference proteome</keyword>
<dbReference type="AlphaFoldDB" id="A0A812MSW4"/>
<gene>
    <name evidence="2" type="ORF">SNEC2469_LOCUS6900</name>
</gene>
<keyword evidence="1" id="KW-0732">Signal</keyword>
<reference evidence="2" key="1">
    <citation type="submission" date="2021-02" db="EMBL/GenBank/DDBJ databases">
        <authorList>
            <person name="Dougan E. K."/>
            <person name="Rhodes N."/>
            <person name="Thang M."/>
            <person name="Chan C."/>
        </authorList>
    </citation>
    <scope>NUCLEOTIDE SEQUENCE</scope>
</reference>
<evidence type="ECO:0000313" key="3">
    <source>
        <dbReference type="Proteomes" id="UP000601435"/>
    </source>
</evidence>
<feature type="signal peptide" evidence="1">
    <location>
        <begin position="1"/>
        <end position="17"/>
    </location>
</feature>
<comment type="caution">
    <text evidence="2">The sequence shown here is derived from an EMBL/GenBank/DDBJ whole genome shotgun (WGS) entry which is preliminary data.</text>
</comment>
<evidence type="ECO:0000256" key="1">
    <source>
        <dbReference type="SAM" id="SignalP"/>
    </source>
</evidence>
<proteinExistence type="predicted"/>
<dbReference type="EMBL" id="CAJNJA010011897">
    <property type="protein sequence ID" value="CAE7282824.1"/>
    <property type="molecule type" value="Genomic_DNA"/>
</dbReference>
<evidence type="ECO:0000313" key="2">
    <source>
        <dbReference type="EMBL" id="CAE7282824.1"/>
    </source>
</evidence>
<dbReference type="OrthoDB" id="10384775at2759"/>
<dbReference type="Proteomes" id="UP000601435">
    <property type="component" value="Unassembled WGS sequence"/>
</dbReference>
<organism evidence="2 3">
    <name type="scientific">Symbiodinium necroappetens</name>
    <dbReference type="NCBI Taxonomy" id="1628268"/>
    <lineage>
        <taxon>Eukaryota</taxon>
        <taxon>Sar</taxon>
        <taxon>Alveolata</taxon>
        <taxon>Dinophyceae</taxon>
        <taxon>Suessiales</taxon>
        <taxon>Symbiodiniaceae</taxon>
        <taxon>Symbiodinium</taxon>
    </lineage>
</organism>
<sequence length="152" mass="15939">MLSAWWAPLITLPMGTAVPLSDELLSAAKVGAPASKAKAKKAAAKKKVTAADLAQHMSLLTSMLPQLAEQLASVKERQDALNNQVATGSKPDQSRLISNHSFLVTVLVYGWQCKLRWGARLLALDLCLPMPRISCGGSCCGGCLCAGFGSSG</sequence>
<name>A0A812MSW4_9DINO</name>
<protein>
    <submittedName>
        <fullName evidence="2">Uncharacterized protein</fullName>
    </submittedName>
</protein>
<feature type="chain" id="PRO_5032526937" evidence="1">
    <location>
        <begin position="18"/>
        <end position="152"/>
    </location>
</feature>